<sequence>MIRVFAVPKSIAISLVKKSNNPIYNVKNFAHFDFRMAKLQIINHKQRHLKNFGMWYPKGVKLVAKQLSDGVKSWNL</sequence>
<evidence type="ECO:0000313" key="2">
    <source>
        <dbReference type="Proteomes" id="UP000632339"/>
    </source>
</evidence>
<reference evidence="2" key="1">
    <citation type="journal article" date="2019" name="Int. J. Syst. Evol. Microbiol.">
        <title>The Global Catalogue of Microorganisms (GCM) 10K type strain sequencing project: providing services to taxonomists for standard genome sequencing and annotation.</title>
        <authorList>
            <consortium name="The Broad Institute Genomics Platform"/>
            <consortium name="The Broad Institute Genome Sequencing Center for Infectious Disease"/>
            <person name="Wu L."/>
            <person name="Ma J."/>
        </authorList>
    </citation>
    <scope>NUCLEOTIDE SEQUENCE [LARGE SCALE GENOMIC DNA]</scope>
    <source>
        <strain evidence="2">CGMCC 1.6375</strain>
    </source>
</reference>
<gene>
    <name evidence="1" type="ORF">GCM10010967_59390</name>
</gene>
<evidence type="ECO:0000313" key="1">
    <source>
        <dbReference type="EMBL" id="GGN14958.1"/>
    </source>
</evidence>
<keyword evidence="2" id="KW-1185">Reference proteome</keyword>
<accession>A0ABQ2IMQ2</accession>
<dbReference type="EMBL" id="BMLI01000005">
    <property type="protein sequence ID" value="GGN14958.1"/>
    <property type="molecule type" value="Genomic_DNA"/>
</dbReference>
<organism evidence="1 2">
    <name type="scientific">Dyadobacter beijingensis</name>
    <dbReference type="NCBI Taxonomy" id="365489"/>
    <lineage>
        <taxon>Bacteria</taxon>
        <taxon>Pseudomonadati</taxon>
        <taxon>Bacteroidota</taxon>
        <taxon>Cytophagia</taxon>
        <taxon>Cytophagales</taxon>
        <taxon>Spirosomataceae</taxon>
        <taxon>Dyadobacter</taxon>
    </lineage>
</organism>
<name>A0ABQ2IMQ2_9BACT</name>
<proteinExistence type="predicted"/>
<protein>
    <submittedName>
        <fullName evidence="1">Uncharacterized protein</fullName>
    </submittedName>
</protein>
<comment type="caution">
    <text evidence="1">The sequence shown here is derived from an EMBL/GenBank/DDBJ whole genome shotgun (WGS) entry which is preliminary data.</text>
</comment>
<dbReference type="Proteomes" id="UP000632339">
    <property type="component" value="Unassembled WGS sequence"/>
</dbReference>